<dbReference type="EMBL" id="JBHTJG010000003">
    <property type="protein sequence ID" value="MFD0946419.1"/>
    <property type="molecule type" value="Genomic_DNA"/>
</dbReference>
<evidence type="ECO:0000313" key="6">
    <source>
        <dbReference type="EMBL" id="MFD0946419.1"/>
    </source>
</evidence>
<protein>
    <submittedName>
        <fullName evidence="6">Winged helix-turn-helix transcriptional regulator</fullName>
    </submittedName>
</protein>
<comment type="caution">
    <text evidence="6">The sequence shown here is derived from an EMBL/GenBank/DDBJ whole genome shotgun (WGS) entry which is preliminary data.</text>
</comment>
<sequence length="157" mass="16803">MDSEKLCAGQCPVARALARAGDTWSMLILRDAGRGLTRYDQFRANLGIAPNILASRLKSLTAAGLLEKRRYSDRPVRHEYVLSDSGRDFLPVLLALGAWGARHFGEGGVAHHVDAATGARVRPVVVDAGTGAPIGSRPLRLVPPGEEGGARRGWLLD</sequence>
<dbReference type="InterPro" id="IPR002577">
    <property type="entry name" value="HTH_HxlR"/>
</dbReference>
<evidence type="ECO:0000259" key="5">
    <source>
        <dbReference type="PROSITE" id="PS51118"/>
    </source>
</evidence>
<dbReference type="SUPFAM" id="SSF46785">
    <property type="entry name" value="Winged helix' DNA-binding domain"/>
    <property type="match status" value="1"/>
</dbReference>
<dbReference type="RefSeq" id="WP_264943788.1">
    <property type="nucleotide sequence ID" value="NZ_JAPDRA010000003.1"/>
</dbReference>
<reference evidence="7" key="1">
    <citation type="journal article" date="2019" name="Int. J. Syst. Evol. Microbiol.">
        <title>The Global Catalogue of Microorganisms (GCM) 10K type strain sequencing project: providing services to taxonomists for standard genome sequencing and annotation.</title>
        <authorList>
            <consortium name="The Broad Institute Genomics Platform"/>
            <consortium name="The Broad Institute Genome Sequencing Center for Infectious Disease"/>
            <person name="Wu L."/>
            <person name="Ma J."/>
        </authorList>
    </citation>
    <scope>NUCLEOTIDE SEQUENCE [LARGE SCALE GENOMIC DNA]</scope>
    <source>
        <strain evidence="7">CCUG 62982</strain>
    </source>
</reference>
<evidence type="ECO:0000256" key="3">
    <source>
        <dbReference type="ARBA" id="ARBA00023163"/>
    </source>
</evidence>
<keyword evidence="1" id="KW-0805">Transcription regulation</keyword>
<evidence type="ECO:0000256" key="1">
    <source>
        <dbReference type="ARBA" id="ARBA00023015"/>
    </source>
</evidence>
<proteinExistence type="predicted"/>
<dbReference type="PANTHER" id="PTHR33204:SF17">
    <property type="entry name" value="TRANSCRIPTIONAL REGULATORY PROTEIN"/>
    <property type="match status" value="1"/>
</dbReference>
<dbReference type="Gene3D" id="1.10.10.10">
    <property type="entry name" value="Winged helix-like DNA-binding domain superfamily/Winged helix DNA-binding domain"/>
    <property type="match status" value="1"/>
</dbReference>
<organism evidence="6 7">
    <name type="scientific">Sphingomonas canadensis</name>
    <dbReference type="NCBI Taxonomy" id="1219257"/>
    <lineage>
        <taxon>Bacteria</taxon>
        <taxon>Pseudomonadati</taxon>
        <taxon>Pseudomonadota</taxon>
        <taxon>Alphaproteobacteria</taxon>
        <taxon>Sphingomonadales</taxon>
        <taxon>Sphingomonadaceae</taxon>
        <taxon>Sphingomonas</taxon>
    </lineage>
</organism>
<dbReference type="PANTHER" id="PTHR33204">
    <property type="entry name" value="TRANSCRIPTIONAL REGULATOR, MARR FAMILY"/>
    <property type="match status" value="1"/>
</dbReference>
<evidence type="ECO:0000256" key="2">
    <source>
        <dbReference type="ARBA" id="ARBA00023125"/>
    </source>
</evidence>
<keyword evidence="2" id="KW-0238">DNA-binding</keyword>
<feature type="domain" description="HTH hxlR-type" evidence="5">
    <location>
        <begin position="11"/>
        <end position="108"/>
    </location>
</feature>
<feature type="region of interest" description="Disordered" evidence="4">
    <location>
        <begin position="137"/>
        <end position="157"/>
    </location>
</feature>
<evidence type="ECO:0000256" key="4">
    <source>
        <dbReference type="SAM" id="MobiDB-lite"/>
    </source>
</evidence>
<dbReference type="Pfam" id="PF01638">
    <property type="entry name" value="HxlR"/>
    <property type="match status" value="1"/>
</dbReference>
<gene>
    <name evidence="6" type="ORF">ACFQ1E_08730</name>
</gene>
<dbReference type="PROSITE" id="PS51118">
    <property type="entry name" value="HTH_HXLR"/>
    <property type="match status" value="1"/>
</dbReference>
<dbReference type="InterPro" id="IPR036390">
    <property type="entry name" value="WH_DNA-bd_sf"/>
</dbReference>
<keyword evidence="7" id="KW-1185">Reference proteome</keyword>
<accession>A0ABW3HAT8</accession>
<name>A0ABW3HAT8_9SPHN</name>
<evidence type="ECO:0000313" key="7">
    <source>
        <dbReference type="Proteomes" id="UP001596977"/>
    </source>
</evidence>
<keyword evidence="3" id="KW-0804">Transcription</keyword>
<dbReference type="Proteomes" id="UP001596977">
    <property type="component" value="Unassembled WGS sequence"/>
</dbReference>
<dbReference type="InterPro" id="IPR036388">
    <property type="entry name" value="WH-like_DNA-bd_sf"/>
</dbReference>